<dbReference type="InterPro" id="IPR013108">
    <property type="entry name" value="Amidohydro_3"/>
</dbReference>
<evidence type="ECO:0000259" key="1">
    <source>
        <dbReference type="Pfam" id="PF07969"/>
    </source>
</evidence>
<dbReference type="PANTHER" id="PTHR22642:SF2">
    <property type="entry name" value="PROTEIN LONG AFTER FAR-RED 3"/>
    <property type="match status" value="1"/>
</dbReference>
<name>A0A8J7W7V7_9FIRM</name>
<sequence length="146" mass="16275">MHIDAIGKDAVIEAVEVLEATRAAGYKKNSFTIAHDHDLTSEELADTTFRQDIKETVSTLNSLDNDWLCIENAKSVEEAIEMLTIDAAIQLGISSRFGSIEKGKHADFVIFDKNPLEIQDLSDFKKLRSVMTVLDGSIVYDAREEK</sequence>
<feature type="domain" description="Amidohydrolase 3" evidence="1">
    <location>
        <begin position="66"/>
        <end position="140"/>
    </location>
</feature>
<dbReference type="Pfam" id="PF07969">
    <property type="entry name" value="Amidohydro_3"/>
    <property type="match status" value="1"/>
</dbReference>
<proteinExistence type="predicted"/>
<accession>A0A8J7W7V7</accession>
<keyword evidence="3" id="KW-1185">Reference proteome</keyword>
<dbReference type="AlphaFoldDB" id="A0A8J7W7V7"/>
<evidence type="ECO:0000313" key="3">
    <source>
        <dbReference type="Proteomes" id="UP000675664"/>
    </source>
</evidence>
<dbReference type="GO" id="GO:0016810">
    <property type="term" value="F:hydrolase activity, acting on carbon-nitrogen (but not peptide) bonds"/>
    <property type="evidence" value="ECO:0007669"/>
    <property type="project" value="InterPro"/>
</dbReference>
<reference evidence="2" key="2">
    <citation type="submission" date="2021-04" db="EMBL/GenBank/DDBJ databases">
        <authorList>
            <person name="Liu J."/>
        </authorList>
    </citation>
    <scope>NUCLEOTIDE SEQUENCE</scope>
    <source>
        <strain evidence="2">BAD-6</strain>
    </source>
</reference>
<dbReference type="PANTHER" id="PTHR22642">
    <property type="entry name" value="IMIDAZOLONEPROPIONASE"/>
    <property type="match status" value="1"/>
</dbReference>
<dbReference type="Gene3D" id="2.30.40.10">
    <property type="entry name" value="Urease, subunit C, domain 1"/>
    <property type="match status" value="1"/>
</dbReference>
<gene>
    <name evidence="2" type="ORF">KCX82_21680</name>
</gene>
<organism evidence="2 3">
    <name type="scientific">Sinanaerobacter chloroacetimidivorans</name>
    <dbReference type="NCBI Taxonomy" id="2818044"/>
    <lineage>
        <taxon>Bacteria</taxon>
        <taxon>Bacillati</taxon>
        <taxon>Bacillota</taxon>
        <taxon>Clostridia</taxon>
        <taxon>Peptostreptococcales</taxon>
        <taxon>Anaerovoracaceae</taxon>
        <taxon>Sinanaerobacter</taxon>
    </lineage>
</organism>
<dbReference type="InterPro" id="IPR011059">
    <property type="entry name" value="Metal-dep_hydrolase_composite"/>
</dbReference>
<evidence type="ECO:0000313" key="2">
    <source>
        <dbReference type="EMBL" id="MBR0600485.1"/>
    </source>
</evidence>
<comment type="caution">
    <text evidence="2">The sequence shown here is derived from an EMBL/GenBank/DDBJ whole genome shotgun (WGS) entry which is preliminary data.</text>
</comment>
<reference evidence="2" key="1">
    <citation type="submission" date="2021-04" db="EMBL/GenBank/DDBJ databases">
        <title>Sinoanaerobacter chloroacetimidivorans sp. nov., an obligate anaerobic bacterium isolated from anaerobic sludge.</title>
        <authorList>
            <person name="Bao Y."/>
        </authorList>
    </citation>
    <scope>NUCLEOTIDE SEQUENCE</scope>
    <source>
        <strain evidence="2">BAD-6</strain>
    </source>
</reference>
<dbReference type="SUPFAM" id="SSF51338">
    <property type="entry name" value="Composite domain of metallo-dependent hydrolases"/>
    <property type="match status" value="1"/>
</dbReference>
<dbReference type="EMBL" id="JAGSND010000030">
    <property type="protein sequence ID" value="MBR0600485.1"/>
    <property type="molecule type" value="Genomic_DNA"/>
</dbReference>
<dbReference type="Proteomes" id="UP000675664">
    <property type="component" value="Unassembled WGS sequence"/>
</dbReference>
<protein>
    <submittedName>
        <fullName evidence="2">Amidohydrolase family protein</fullName>
    </submittedName>
</protein>